<keyword evidence="2" id="KW-1185">Reference proteome</keyword>
<accession>A0ACB8WNK5</accession>
<reference evidence="1" key="1">
    <citation type="submission" date="2022-04" db="EMBL/GenBank/DDBJ databases">
        <title>Jade perch genome.</title>
        <authorList>
            <person name="Chao B."/>
        </authorList>
    </citation>
    <scope>NUCLEOTIDE SEQUENCE</scope>
    <source>
        <strain evidence="1">CB-2022</strain>
    </source>
</reference>
<dbReference type="EMBL" id="CM041537">
    <property type="protein sequence ID" value="KAI3369250.1"/>
    <property type="molecule type" value="Genomic_DNA"/>
</dbReference>
<evidence type="ECO:0000313" key="2">
    <source>
        <dbReference type="Proteomes" id="UP000831701"/>
    </source>
</evidence>
<evidence type="ECO:0000313" key="1">
    <source>
        <dbReference type="EMBL" id="KAI3369250.1"/>
    </source>
</evidence>
<protein>
    <submittedName>
        <fullName evidence="1">Uncharacterized protein</fullName>
    </submittedName>
</protein>
<name>A0ACB8WNK5_9TELE</name>
<proteinExistence type="predicted"/>
<dbReference type="Proteomes" id="UP000831701">
    <property type="component" value="Chromosome 7"/>
</dbReference>
<organism evidence="1 2">
    <name type="scientific">Scortum barcoo</name>
    <name type="common">barcoo grunter</name>
    <dbReference type="NCBI Taxonomy" id="214431"/>
    <lineage>
        <taxon>Eukaryota</taxon>
        <taxon>Metazoa</taxon>
        <taxon>Chordata</taxon>
        <taxon>Craniata</taxon>
        <taxon>Vertebrata</taxon>
        <taxon>Euteleostomi</taxon>
        <taxon>Actinopterygii</taxon>
        <taxon>Neopterygii</taxon>
        <taxon>Teleostei</taxon>
        <taxon>Neoteleostei</taxon>
        <taxon>Acanthomorphata</taxon>
        <taxon>Eupercaria</taxon>
        <taxon>Centrarchiformes</taxon>
        <taxon>Terapontoidei</taxon>
        <taxon>Terapontidae</taxon>
        <taxon>Scortum</taxon>
    </lineage>
</organism>
<gene>
    <name evidence="1" type="ORF">L3Q82_007794</name>
</gene>
<comment type="caution">
    <text evidence="1">The sequence shown here is derived from an EMBL/GenBank/DDBJ whole genome shotgun (WGS) entry which is preliminary data.</text>
</comment>
<sequence>MGRDKQIAADQQVQQSLEAGLAQPSNSSWAAPIVMVKKKDQSPRLCVDYRPLNERTIKDAYPLPRIQDTLDTLSTAKYFSTLDLTSGYWQVEMTPRARKAAAFCTRKGLFEWNVMPFGLCNASATFQRLMDKVLAGLQWEVCLVYLDDIIVLGRDGPEMLGRLSQVFTRLREANLKLKPSKCCLFKERVSYLGHIVSAQGVATDPEKVKKVAEWPTPHSISEVRQFVGLASYYRRFVEQFATVARPLHELTKKYARFNWTEECQEAFDELKRRLTSAPVLGYPLDSGEMLLDTDASDWGIGAVLSQVQGGEERVLAYGSRRLSVTEQNYCTTRRELLAAVEFTSHFRQYLLGRAFTLRTDHSSLRWLTRLREPEGQLARWLEKLAEYDFQVFIAQGDSIKMQMHFLGGPAKNLAPAQC</sequence>